<protein>
    <submittedName>
        <fullName evidence="1">Uncharacterized protein</fullName>
    </submittedName>
</protein>
<evidence type="ECO:0000313" key="1">
    <source>
        <dbReference type="EMBL" id="JAH39842.1"/>
    </source>
</evidence>
<reference evidence="1" key="1">
    <citation type="submission" date="2014-11" db="EMBL/GenBank/DDBJ databases">
        <authorList>
            <person name="Amaro Gonzalez C."/>
        </authorList>
    </citation>
    <scope>NUCLEOTIDE SEQUENCE</scope>
</reference>
<accession>A0A0E9SF30</accession>
<dbReference type="EMBL" id="GBXM01068735">
    <property type="protein sequence ID" value="JAH39842.1"/>
    <property type="molecule type" value="Transcribed_RNA"/>
</dbReference>
<dbReference type="AlphaFoldDB" id="A0A0E9SF30"/>
<sequence>MFHIQQGQSSDPTCFCLSPYSDSVIRRHAVSV</sequence>
<organism evidence="1">
    <name type="scientific">Anguilla anguilla</name>
    <name type="common">European freshwater eel</name>
    <name type="synonym">Muraena anguilla</name>
    <dbReference type="NCBI Taxonomy" id="7936"/>
    <lineage>
        <taxon>Eukaryota</taxon>
        <taxon>Metazoa</taxon>
        <taxon>Chordata</taxon>
        <taxon>Craniata</taxon>
        <taxon>Vertebrata</taxon>
        <taxon>Euteleostomi</taxon>
        <taxon>Actinopterygii</taxon>
        <taxon>Neopterygii</taxon>
        <taxon>Teleostei</taxon>
        <taxon>Anguilliformes</taxon>
        <taxon>Anguillidae</taxon>
        <taxon>Anguilla</taxon>
    </lineage>
</organism>
<proteinExistence type="predicted"/>
<name>A0A0E9SF30_ANGAN</name>
<reference evidence="1" key="2">
    <citation type="journal article" date="2015" name="Fish Shellfish Immunol.">
        <title>Early steps in the European eel (Anguilla anguilla)-Vibrio vulnificus interaction in the gills: Role of the RtxA13 toxin.</title>
        <authorList>
            <person name="Callol A."/>
            <person name="Pajuelo D."/>
            <person name="Ebbesson L."/>
            <person name="Teles M."/>
            <person name="MacKenzie S."/>
            <person name="Amaro C."/>
        </authorList>
    </citation>
    <scope>NUCLEOTIDE SEQUENCE</scope>
</reference>